<dbReference type="InterPro" id="IPR011032">
    <property type="entry name" value="GroES-like_sf"/>
</dbReference>
<dbReference type="Gene3D" id="3.40.50.720">
    <property type="entry name" value="NAD(P)-binding Rossmann-like Domain"/>
    <property type="match status" value="1"/>
</dbReference>
<gene>
    <name evidence="2" type="ORF">J2X26_003846</name>
</gene>
<reference evidence="2 3" key="1">
    <citation type="submission" date="2023-07" db="EMBL/GenBank/DDBJ databases">
        <title>Sorghum-associated microbial communities from plants grown in Nebraska, USA.</title>
        <authorList>
            <person name="Schachtman D."/>
        </authorList>
    </citation>
    <scope>NUCLEOTIDE SEQUENCE [LARGE SCALE GENOMIC DNA]</scope>
    <source>
        <strain evidence="2 3">BE332</strain>
    </source>
</reference>
<organism evidence="2 3">
    <name type="scientific">Cellulomonas humilata</name>
    <dbReference type="NCBI Taxonomy" id="144055"/>
    <lineage>
        <taxon>Bacteria</taxon>
        <taxon>Bacillati</taxon>
        <taxon>Actinomycetota</taxon>
        <taxon>Actinomycetes</taxon>
        <taxon>Micrococcales</taxon>
        <taxon>Cellulomonadaceae</taxon>
        <taxon>Cellulomonas</taxon>
    </lineage>
</organism>
<dbReference type="InterPro" id="IPR020843">
    <property type="entry name" value="ER"/>
</dbReference>
<dbReference type="SUPFAM" id="SSF50129">
    <property type="entry name" value="GroES-like"/>
    <property type="match status" value="1"/>
</dbReference>
<dbReference type="EMBL" id="JAUSVB010000006">
    <property type="protein sequence ID" value="MDQ0375508.1"/>
    <property type="molecule type" value="Genomic_DNA"/>
</dbReference>
<comment type="caution">
    <text evidence="2">The sequence shown here is derived from an EMBL/GenBank/DDBJ whole genome shotgun (WGS) entry which is preliminary data.</text>
</comment>
<dbReference type="Pfam" id="PF13602">
    <property type="entry name" value="ADH_zinc_N_2"/>
    <property type="match status" value="1"/>
</dbReference>
<dbReference type="RefSeq" id="WP_307494312.1">
    <property type="nucleotide sequence ID" value="NZ_JAUSVB010000006.1"/>
</dbReference>
<evidence type="ECO:0000259" key="1">
    <source>
        <dbReference type="SMART" id="SM00829"/>
    </source>
</evidence>
<evidence type="ECO:0000313" key="2">
    <source>
        <dbReference type="EMBL" id="MDQ0375508.1"/>
    </source>
</evidence>
<keyword evidence="3" id="KW-1185">Reference proteome</keyword>
<name>A0ABU0EJP5_9CELL</name>
<dbReference type="Gene3D" id="3.90.180.10">
    <property type="entry name" value="Medium-chain alcohol dehydrogenases, catalytic domain"/>
    <property type="match status" value="1"/>
</dbReference>
<proteinExistence type="predicted"/>
<dbReference type="Pfam" id="PF08240">
    <property type="entry name" value="ADH_N"/>
    <property type="match status" value="1"/>
</dbReference>
<evidence type="ECO:0000313" key="3">
    <source>
        <dbReference type="Proteomes" id="UP001239626"/>
    </source>
</evidence>
<dbReference type="GO" id="GO:0003960">
    <property type="term" value="F:quinone reductase (NADPH) activity"/>
    <property type="evidence" value="ECO:0007669"/>
    <property type="project" value="UniProtKB-EC"/>
</dbReference>
<dbReference type="InterPro" id="IPR052733">
    <property type="entry name" value="Chloroplast_QOR"/>
</dbReference>
<keyword evidence="2" id="KW-0560">Oxidoreductase</keyword>
<dbReference type="CDD" id="cd08267">
    <property type="entry name" value="MDR1"/>
    <property type="match status" value="1"/>
</dbReference>
<feature type="domain" description="Enoyl reductase (ER)" evidence="1">
    <location>
        <begin position="10"/>
        <end position="318"/>
    </location>
</feature>
<dbReference type="Proteomes" id="UP001239626">
    <property type="component" value="Unassembled WGS sequence"/>
</dbReference>
<dbReference type="EC" id="1.6.5.5" evidence="2"/>
<dbReference type="PANTHER" id="PTHR44013">
    <property type="entry name" value="ZINC-TYPE ALCOHOL DEHYDROGENASE-LIKE PROTEIN C16A3.02C"/>
    <property type="match status" value="1"/>
</dbReference>
<dbReference type="InterPro" id="IPR013154">
    <property type="entry name" value="ADH-like_N"/>
</dbReference>
<dbReference type="PANTHER" id="PTHR44013:SF1">
    <property type="entry name" value="ZINC-TYPE ALCOHOL DEHYDROGENASE-LIKE PROTEIN C16A3.02C"/>
    <property type="match status" value="1"/>
</dbReference>
<dbReference type="SUPFAM" id="SSF51735">
    <property type="entry name" value="NAD(P)-binding Rossmann-fold domains"/>
    <property type="match status" value="1"/>
</dbReference>
<sequence length="325" mass="34590">MKAAEYSRFGPPEVLEVVERPRPTPGATEVLVRVHATTVTAAECHMRRGRPLWGRVILGFRRPRRRMRRLGLEFAGEVVEVGSGVTRCAPGDEIFGFTGFRLGAAAEYLCLPQSGSFAPKPAGVPFARAAASVDGSTTALYFLQGQAHVRAGQRVLVIGASGSIGTYAVQLAHRFGAEVTGVCSGRNGDLVRSLGADHVVDHTSEDFTTSGKRYDVIFDAVGRSSFARSRGSLTARGCYMSTATGPLSTLLALVTRFGRGRRVLSGMSVEKNASLTFVAGLLGDDALEVVIDRAVPLADIVAAHEYVESGRKRGNVVVEVVPDSL</sequence>
<accession>A0ABU0EJP5</accession>
<protein>
    <submittedName>
        <fullName evidence="2">NADPH2:quinone reductase</fullName>
        <ecNumber evidence="2">1.6.5.5</ecNumber>
    </submittedName>
</protein>
<dbReference type="InterPro" id="IPR036291">
    <property type="entry name" value="NAD(P)-bd_dom_sf"/>
</dbReference>
<dbReference type="SMART" id="SM00829">
    <property type="entry name" value="PKS_ER"/>
    <property type="match status" value="1"/>
</dbReference>